<dbReference type="Pfam" id="PF03583">
    <property type="entry name" value="LIP"/>
    <property type="match status" value="1"/>
</dbReference>
<dbReference type="AlphaFoldDB" id="A0A846W2L2"/>
<dbReference type="SUPFAM" id="SSF53474">
    <property type="entry name" value="alpha/beta-Hydrolases"/>
    <property type="match status" value="1"/>
</dbReference>
<protein>
    <submittedName>
        <fullName evidence="1">Lipase</fullName>
    </submittedName>
</protein>
<reference evidence="1 2" key="1">
    <citation type="submission" date="2020-04" db="EMBL/GenBank/DDBJ databases">
        <title>MicrobeNet Type strains.</title>
        <authorList>
            <person name="Nicholson A.C."/>
        </authorList>
    </citation>
    <scope>NUCLEOTIDE SEQUENCE [LARGE SCALE GENOMIC DNA]</scope>
    <source>
        <strain evidence="1 2">DSM 44960</strain>
    </source>
</reference>
<keyword evidence="2" id="KW-1185">Reference proteome</keyword>
<dbReference type="GO" id="GO:0004806">
    <property type="term" value="F:triacylglycerol lipase activity"/>
    <property type="evidence" value="ECO:0007669"/>
    <property type="project" value="InterPro"/>
</dbReference>
<name>A0A846W2L2_9NOCA</name>
<dbReference type="PIRSF" id="PIRSF029171">
    <property type="entry name" value="Esterase_LipA"/>
    <property type="match status" value="1"/>
</dbReference>
<dbReference type="EMBL" id="JAAXOM010000001">
    <property type="protein sequence ID" value="NKX86887.1"/>
    <property type="molecule type" value="Genomic_DNA"/>
</dbReference>
<evidence type="ECO:0000313" key="2">
    <source>
        <dbReference type="Proteomes" id="UP000572007"/>
    </source>
</evidence>
<dbReference type="InterPro" id="IPR029058">
    <property type="entry name" value="AB_hydrolase_fold"/>
</dbReference>
<evidence type="ECO:0000313" key="1">
    <source>
        <dbReference type="EMBL" id="NKX86887.1"/>
    </source>
</evidence>
<dbReference type="Gene3D" id="3.40.50.1820">
    <property type="entry name" value="alpha/beta hydrolase"/>
    <property type="match status" value="1"/>
</dbReference>
<gene>
    <name evidence="1" type="ORF">HGA10_06110</name>
</gene>
<dbReference type="PANTHER" id="PTHR34853:SF1">
    <property type="entry name" value="LIPASE 5"/>
    <property type="match status" value="1"/>
</dbReference>
<dbReference type="Proteomes" id="UP000572007">
    <property type="component" value="Unassembled WGS sequence"/>
</dbReference>
<dbReference type="InterPro" id="IPR005152">
    <property type="entry name" value="Lipase_secreted"/>
</dbReference>
<dbReference type="PANTHER" id="PTHR34853">
    <property type="match status" value="1"/>
</dbReference>
<accession>A0A846W2L2</accession>
<sequence length="393" mass="41138">MVSSSQAVAERQRGEQVKGRPIRRFLAVLATTAAVGVSSVAVAVADPADPAPGTVVSTGPLPSVAEVPGAAKSQRVTYWTRTNNDAPAQSTGAIFLPAGSPPAGGWPVVSWEHGTVGLADHCQPSVAGRIQRDNDYLSHWLGQGYAIVATDYLSVNGVQPYLDGRAEAHSGIDMVRAARSIEPSLSSKWVAIGQSQGGGAAVWTASMATRYAPELDYRGAVATGPASHVVEEMILATSPAAPTIANPHTNVYPAFVLAALHSARPDFEPDYYLTPRGKDVVRAATTVCLDQLVDVHPGATIKDLFARPLSEGNFAEIGHQVFDVPVTGYDRPLFIGQGLADTDVIAPGTMALIAELEANGTHPEAHFYPGKDHSATVNGSLPDSTPFVARLLA</sequence>
<proteinExistence type="predicted"/>
<organism evidence="1 2">
    <name type="scientific">Nocardia coubleae</name>
    <dbReference type="NCBI Taxonomy" id="356147"/>
    <lineage>
        <taxon>Bacteria</taxon>
        <taxon>Bacillati</taxon>
        <taxon>Actinomycetota</taxon>
        <taxon>Actinomycetes</taxon>
        <taxon>Mycobacteriales</taxon>
        <taxon>Nocardiaceae</taxon>
        <taxon>Nocardia</taxon>
    </lineage>
</organism>
<dbReference type="GO" id="GO:0016042">
    <property type="term" value="P:lipid catabolic process"/>
    <property type="evidence" value="ECO:0007669"/>
    <property type="project" value="InterPro"/>
</dbReference>
<comment type="caution">
    <text evidence="1">The sequence shown here is derived from an EMBL/GenBank/DDBJ whole genome shotgun (WGS) entry which is preliminary data.</text>
</comment>